<evidence type="ECO:0000313" key="1">
    <source>
        <dbReference type="EMBL" id="MED4401140.1"/>
    </source>
</evidence>
<dbReference type="Proteomes" id="UP001342826">
    <property type="component" value="Unassembled WGS sequence"/>
</dbReference>
<gene>
    <name evidence="1" type="ORF">P9271_07305</name>
</gene>
<dbReference type="Pfam" id="PF10702">
    <property type="entry name" value="DUF2507"/>
    <property type="match status" value="1"/>
</dbReference>
<organism evidence="1 2">
    <name type="scientific">Metabacillus fastidiosus</name>
    <dbReference type="NCBI Taxonomy" id="1458"/>
    <lineage>
        <taxon>Bacteria</taxon>
        <taxon>Bacillati</taxon>
        <taxon>Bacillota</taxon>
        <taxon>Bacilli</taxon>
        <taxon>Bacillales</taxon>
        <taxon>Bacillaceae</taxon>
        <taxon>Metabacillus</taxon>
    </lineage>
</organism>
<accession>A0ABU6NW60</accession>
<dbReference type="InterPro" id="IPR024096">
    <property type="entry name" value="NO_sig/Golgi_transp_ligand-bd"/>
</dbReference>
<dbReference type="Gene3D" id="3.30.1380.20">
    <property type="entry name" value="Trafficking protein particle complex subunit 3"/>
    <property type="match status" value="1"/>
</dbReference>
<dbReference type="EMBL" id="JARTFS010000005">
    <property type="protein sequence ID" value="MED4401140.1"/>
    <property type="molecule type" value="Genomic_DNA"/>
</dbReference>
<proteinExistence type="predicted"/>
<comment type="caution">
    <text evidence="1">The sequence shown here is derived from an EMBL/GenBank/DDBJ whole genome shotgun (WGS) entry which is preliminary data.</text>
</comment>
<keyword evidence="2" id="KW-1185">Reference proteome</keyword>
<reference evidence="1 2" key="1">
    <citation type="submission" date="2023-03" db="EMBL/GenBank/DDBJ databases">
        <title>Bacillus Genome Sequencing.</title>
        <authorList>
            <person name="Dunlap C."/>
        </authorList>
    </citation>
    <scope>NUCLEOTIDE SEQUENCE [LARGE SCALE GENOMIC DNA]</scope>
    <source>
        <strain evidence="1 2">NRS-1717</strain>
    </source>
</reference>
<dbReference type="SUPFAM" id="SSF111126">
    <property type="entry name" value="Ligand-binding domain in the NO signalling and Golgi transport"/>
    <property type="match status" value="1"/>
</dbReference>
<evidence type="ECO:0000313" key="2">
    <source>
        <dbReference type="Proteomes" id="UP001342826"/>
    </source>
</evidence>
<name>A0ABU6NW60_9BACI</name>
<dbReference type="GeneID" id="301140124"/>
<dbReference type="InterPro" id="IPR019642">
    <property type="entry name" value="DUF2507"/>
</dbReference>
<dbReference type="RefSeq" id="WP_066226513.1">
    <property type="nucleotide sequence ID" value="NZ_JARTFQ010000007.1"/>
</dbReference>
<protein>
    <submittedName>
        <fullName evidence="1">YslB family protein</fullName>
    </submittedName>
</protein>
<sequence length="150" mass="17312">MKKNSYFVDYEQLKDINICAFGFELLREALLPDLLGQDHTEMLYWAGKRLARKYPVETVDELTSFFSAAGWGTLTLIHNKKDEMVFELSSELISNRLKASSTDFSFQLEAGFIAEQIQQINKQITESFEQVKKRAKKVIFTVKSDSKDKI</sequence>